<feature type="transmembrane region" description="Helical" evidence="8">
    <location>
        <begin position="115"/>
        <end position="146"/>
    </location>
</feature>
<evidence type="ECO:0000313" key="9">
    <source>
        <dbReference type="EMBL" id="HJG85813.1"/>
    </source>
</evidence>
<evidence type="ECO:0000313" key="10">
    <source>
        <dbReference type="Proteomes" id="UP000760668"/>
    </source>
</evidence>
<dbReference type="RefSeq" id="WP_295368544.1">
    <property type="nucleotide sequence ID" value="NZ_DYUC01000017.1"/>
</dbReference>
<dbReference type="Pfam" id="PF01032">
    <property type="entry name" value="FecCD"/>
    <property type="match status" value="1"/>
</dbReference>
<dbReference type="InterPro" id="IPR037294">
    <property type="entry name" value="ABC_BtuC-like"/>
</dbReference>
<dbReference type="SUPFAM" id="SSF81345">
    <property type="entry name" value="ABC transporter involved in vitamin B12 uptake, BtuC"/>
    <property type="match status" value="1"/>
</dbReference>
<keyword evidence="6 8" id="KW-1133">Transmembrane helix</keyword>
<keyword evidence="7 8" id="KW-0472">Membrane</keyword>
<comment type="similarity">
    <text evidence="2">Belongs to the binding-protein-dependent transport system permease family. FecCD subfamily.</text>
</comment>
<feature type="transmembrane region" description="Helical" evidence="8">
    <location>
        <begin position="46"/>
        <end position="67"/>
    </location>
</feature>
<dbReference type="CDD" id="cd06550">
    <property type="entry name" value="TM_ABC_iron-siderophores_like"/>
    <property type="match status" value="1"/>
</dbReference>
<dbReference type="InterPro" id="IPR000522">
    <property type="entry name" value="ABC_transptr_permease_BtuC"/>
</dbReference>
<dbReference type="EMBL" id="DYUC01000017">
    <property type="protein sequence ID" value="HJG85813.1"/>
    <property type="molecule type" value="Genomic_DNA"/>
</dbReference>
<dbReference type="Proteomes" id="UP000760668">
    <property type="component" value="Unassembled WGS sequence"/>
</dbReference>
<evidence type="ECO:0000256" key="6">
    <source>
        <dbReference type="ARBA" id="ARBA00022989"/>
    </source>
</evidence>
<sequence>MQSVSPHGARKKVLVILVLLVLLVCTAVLSFGLGRYPITPAELGGIVLSRFFPIEQFWADTMVNVFFNVRLPRIIMACLVGCCLSAAGCAYQGIFQNPMASPDILGATKGSAFGASLAIIAGFGAQLTMLMAFGFGILTVVLVWLVSSRAKGKRVMSLILAGIVISSLFEAGTSYIKLVADPNEALPKITYWLMGSLSGTTRDKVSFVFLPMLIGLVILFVLRWQLGVLTMGDEEARTMGVNAKVVRPVIILASTLITAAAVSVCGAIGWVGLVIPHLCRRLVGSNTRYLMPASMVAGALFLLIVDNISRNLYATELPIGILTAFVGAPFFLYLMMKGGDVT</sequence>
<proteinExistence type="inferred from homology"/>
<reference evidence="9" key="1">
    <citation type="journal article" date="2021" name="PeerJ">
        <title>Extensive microbial diversity within the chicken gut microbiome revealed by metagenomics and culture.</title>
        <authorList>
            <person name="Gilroy R."/>
            <person name="Ravi A."/>
            <person name="Getino M."/>
            <person name="Pursley I."/>
            <person name="Horton D.L."/>
            <person name="Alikhan N.F."/>
            <person name="Baker D."/>
            <person name="Gharbi K."/>
            <person name="Hall N."/>
            <person name="Watson M."/>
            <person name="Adriaenssens E.M."/>
            <person name="Foster-Nyarko E."/>
            <person name="Jarju S."/>
            <person name="Secka A."/>
            <person name="Antonio M."/>
            <person name="Oren A."/>
            <person name="Chaudhuri R.R."/>
            <person name="La Ragione R."/>
            <person name="Hildebrand F."/>
            <person name="Pallen M.J."/>
        </authorList>
    </citation>
    <scope>NUCLEOTIDE SEQUENCE</scope>
    <source>
        <strain evidence="9">CHK179-5677</strain>
    </source>
</reference>
<dbReference type="GO" id="GO:0005886">
    <property type="term" value="C:plasma membrane"/>
    <property type="evidence" value="ECO:0007669"/>
    <property type="project" value="UniProtKB-SubCell"/>
</dbReference>
<feature type="transmembrane region" description="Helical" evidence="8">
    <location>
        <begin position="287"/>
        <end position="305"/>
    </location>
</feature>
<name>A0A921MJP7_9FIRM</name>
<comment type="caution">
    <text evidence="9">The sequence shown here is derived from an EMBL/GenBank/DDBJ whole genome shotgun (WGS) entry which is preliminary data.</text>
</comment>
<keyword evidence="4" id="KW-1003">Cell membrane</keyword>
<dbReference type="GO" id="GO:0022857">
    <property type="term" value="F:transmembrane transporter activity"/>
    <property type="evidence" value="ECO:0007669"/>
    <property type="project" value="InterPro"/>
</dbReference>
<evidence type="ECO:0000256" key="2">
    <source>
        <dbReference type="ARBA" id="ARBA00007935"/>
    </source>
</evidence>
<reference evidence="9" key="2">
    <citation type="submission" date="2021-09" db="EMBL/GenBank/DDBJ databases">
        <authorList>
            <person name="Gilroy R."/>
        </authorList>
    </citation>
    <scope>NUCLEOTIDE SEQUENCE</scope>
    <source>
        <strain evidence="9">CHK179-5677</strain>
    </source>
</reference>
<dbReference type="PANTHER" id="PTHR30472">
    <property type="entry name" value="FERRIC ENTEROBACTIN TRANSPORT SYSTEM PERMEASE PROTEIN"/>
    <property type="match status" value="1"/>
</dbReference>
<evidence type="ECO:0000256" key="4">
    <source>
        <dbReference type="ARBA" id="ARBA00022475"/>
    </source>
</evidence>
<keyword evidence="5 8" id="KW-0812">Transmembrane</keyword>
<dbReference type="AlphaFoldDB" id="A0A921MJP7"/>
<dbReference type="Gene3D" id="1.10.3470.10">
    <property type="entry name" value="ABC transporter involved in vitamin B12 uptake, BtuC"/>
    <property type="match status" value="1"/>
</dbReference>
<feature type="transmembrane region" description="Helical" evidence="8">
    <location>
        <begin position="205"/>
        <end position="224"/>
    </location>
</feature>
<accession>A0A921MJP7</accession>
<dbReference type="FunFam" id="1.10.3470.10:FF:000001">
    <property type="entry name" value="Vitamin B12 ABC transporter permease BtuC"/>
    <property type="match status" value="1"/>
</dbReference>
<comment type="subcellular location">
    <subcellularLocation>
        <location evidence="1">Cell membrane</location>
        <topology evidence="1">Multi-pass membrane protein</topology>
    </subcellularLocation>
</comment>
<dbReference type="PANTHER" id="PTHR30472:SF70">
    <property type="entry name" value="MOLYBDATE IMPORT SYSTEM PERMEASE PROTEIN MOLB"/>
    <property type="match status" value="1"/>
</dbReference>
<gene>
    <name evidence="9" type="ORF">K8V01_02100</name>
</gene>
<feature type="transmembrane region" description="Helical" evidence="8">
    <location>
        <begin position="74"/>
        <end position="95"/>
    </location>
</feature>
<keyword evidence="3" id="KW-0813">Transport</keyword>
<evidence type="ECO:0000256" key="3">
    <source>
        <dbReference type="ARBA" id="ARBA00022448"/>
    </source>
</evidence>
<evidence type="ECO:0000256" key="7">
    <source>
        <dbReference type="ARBA" id="ARBA00023136"/>
    </source>
</evidence>
<feature type="transmembrane region" description="Helical" evidence="8">
    <location>
        <begin position="317"/>
        <end position="336"/>
    </location>
</feature>
<feature type="transmembrane region" description="Helical" evidence="8">
    <location>
        <begin position="158"/>
        <end position="176"/>
    </location>
</feature>
<organism evidence="9 10">
    <name type="scientific">Pseudoflavonifractor capillosus</name>
    <dbReference type="NCBI Taxonomy" id="106588"/>
    <lineage>
        <taxon>Bacteria</taxon>
        <taxon>Bacillati</taxon>
        <taxon>Bacillota</taxon>
        <taxon>Clostridia</taxon>
        <taxon>Eubacteriales</taxon>
        <taxon>Oscillospiraceae</taxon>
        <taxon>Pseudoflavonifractor</taxon>
    </lineage>
</organism>
<evidence type="ECO:0000256" key="5">
    <source>
        <dbReference type="ARBA" id="ARBA00022692"/>
    </source>
</evidence>
<dbReference type="GO" id="GO:0033214">
    <property type="term" value="P:siderophore-iron import into cell"/>
    <property type="evidence" value="ECO:0007669"/>
    <property type="project" value="TreeGrafter"/>
</dbReference>
<evidence type="ECO:0000256" key="8">
    <source>
        <dbReference type="SAM" id="Phobius"/>
    </source>
</evidence>
<evidence type="ECO:0000256" key="1">
    <source>
        <dbReference type="ARBA" id="ARBA00004651"/>
    </source>
</evidence>
<feature type="transmembrane region" description="Helical" evidence="8">
    <location>
        <begin position="245"/>
        <end position="275"/>
    </location>
</feature>
<protein>
    <submittedName>
        <fullName evidence="9">Iron ABC transporter permease</fullName>
    </submittedName>
</protein>